<keyword evidence="7 10" id="KW-0574">Periplasm</keyword>
<dbReference type="CDD" id="cd16325">
    <property type="entry name" value="LolA"/>
    <property type="match status" value="1"/>
</dbReference>
<feature type="chain" id="PRO_5008984381" description="Outer-membrane lipoprotein carrier protein" evidence="10">
    <location>
        <begin position="20"/>
        <end position="203"/>
    </location>
</feature>
<dbReference type="InterPro" id="IPR018323">
    <property type="entry name" value="OM_lipoprot_carrier_LolA_Pbac"/>
</dbReference>
<comment type="function">
    <text evidence="10">Participates in the translocation of lipoproteins from the inner membrane to the outer membrane. Only forms a complex with a lipoprotein if the residue after the N-terminal Cys is not an aspartate (The Asp acts as a targeting signal to indicate that the lipoprotein should stay in the inner membrane).</text>
</comment>
<dbReference type="OrthoDB" id="9787361at2"/>
<dbReference type="NCBIfam" id="TIGR00547">
    <property type="entry name" value="lolA"/>
    <property type="match status" value="1"/>
</dbReference>
<evidence type="ECO:0000313" key="11">
    <source>
        <dbReference type="EMBL" id="AJC48639.1"/>
    </source>
</evidence>
<feature type="signal peptide" evidence="10">
    <location>
        <begin position="1"/>
        <end position="19"/>
    </location>
</feature>
<dbReference type="PANTHER" id="PTHR35869:SF1">
    <property type="entry name" value="OUTER-MEMBRANE LIPOPROTEIN CARRIER PROTEIN"/>
    <property type="match status" value="1"/>
</dbReference>
<protein>
    <recommendedName>
        <fullName evidence="4 10">Outer-membrane lipoprotein carrier protein</fullName>
    </recommendedName>
</protein>
<evidence type="ECO:0000256" key="4">
    <source>
        <dbReference type="ARBA" id="ARBA00014035"/>
    </source>
</evidence>
<evidence type="ECO:0000256" key="3">
    <source>
        <dbReference type="ARBA" id="ARBA00011245"/>
    </source>
</evidence>
<evidence type="ECO:0000256" key="5">
    <source>
        <dbReference type="ARBA" id="ARBA00022448"/>
    </source>
</evidence>
<dbReference type="PANTHER" id="PTHR35869">
    <property type="entry name" value="OUTER-MEMBRANE LIPOPROTEIN CARRIER PROTEIN"/>
    <property type="match status" value="1"/>
</dbReference>
<evidence type="ECO:0000256" key="2">
    <source>
        <dbReference type="ARBA" id="ARBA00007615"/>
    </source>
</evidence>
<sequence precursor="true">MKKATLYILLILTTSVCFAKSDTTSLIDKLNNIDSMSASFTQKLIDGQNNNINSEGFIFLKKPYFFKWVTQSPNNQEIVSNGKKLWIYDSDLEQLIIKKVSDNIAQFPYLILLADNANNIGKIFNIQQKGDNSYILKPKDNEMINSITIKFDNKNQLNYLNISTSLHQYTQINFSEVKTNIPDIKNDEFHFIPPEGTDIIDET</sequence>
<dbReference type="RefSeq" id="WP_039123871.1">
    <property type="nucleotide sequence ID" value="NZ_CP010427.1"/>
</dbReference>
<dbReference type="STRING" id="594679.SD28_02735"/>
<dbReference type="HOGENOM" id="CLU_087560_0_0_6"/>
<reference evidence="11 12" key="1">
    <citation type="submission" date="2014-12" db="EMBL/GenBank/DDBJ databases">
        <title>Complete genome sequence of Francisella guanzhouensis strain 08HL01032 isolated from air-conditioning system in China.</title>
        <authorList>
            <person name="Svensson D."/>
            <person name="Ohrman C."/>
            <person name="Backman S."/>
            <person name="Karlsson E."/>
            <person name="Nilsson E."/>
            <person name="Bystrom M."/>
            <person name="Larkeryd A."/>
            <person name="Stenberg P."/>
            <person name="Scholtz H.C."/>
            <person name="Forsman M."/>
            <person name="Sjodin A."/>
        </authorList>
    </citation>
    <scope>NUCLEOTIDE SEQUENCE [LARGE SCALE GENOMIC DNA]</scope>
    <source>
        <strain evidence="11 12">08HL01032</strain>
    </source>
</reference>
<proteinExistence type="inferred from homology"/>
<dbReference type="InterPro" id="IPR004564">
    <property type="entry name" value="OM_lipoprot_carrier_LolA-like"/>
</dbReference>
<comment type="subunit">
    <text evidence="3 10">Monomer.</text>
</comment>
<evidence type="ECO:0000256" key="6">
    <source>
        <dbReference type="ARBA" id="ARBA00022729"/>
    </source>
</evidence>
<dbReference type="SUPFAM" id="SSF89392">
    <property type="entry name" value="Prokaryotic lipoproteins and lipoprotein localization factors"/>
    <property type="match status" value="1"/>
</dbReference>
<comment type="similarity">
    <text evidence="2 10">Belongs to the LolA family.</text>
</comment>
<keyword evidence="6 10" id="KW-0732">Signal</keyword>
<evidence type="ECO:0000256" key="8">
    <source>
        <dbReference type="ARBA" id="ARBA00022927"/>
    </source>
</evidence>
<dbReference type="Gene3D" id="2.50.20.10">
    <property type="entry name" value="Lipoprotein localisation LolA/LolB/LppX"/>
    <property type="match status" value="1"/>
</dbReference>
<dbReference type="GO" id="GO:0042953">
    <property type="term" value="P:lipoprotein transport"/>
    <property type="evidence" value="ECO:0007669"/>
    <property type="project" value="InterPro"/>
</dbReference>
<keyword evidence="12" id="KW-1185">Reference proteome</keyword>
<dbReference type="AlphaFoldDB" id="A0A0A8E3Y8"/>
<dbReference type="GO" id="GO:0044874">
    <property type="term" value="P:lipoprotein localization to outer membrane"/>
    <property type="evidence" value="ECO:0007669"/>
    <property type="project" value="UniProtKB-UniRule"/>
</dbReference>
<name>A0A0A8E3Y8_9GAMM</name>
<dbReference type="KEGG" id="fgu:SD28_02735"/>
<organism evidence="11 12">
    <name type="scientific">Allofrancisella guangzhouensis</name>
    <dbReference type="NCBI Taxonomy" id="594679"/>
    <lineage>
        <taxon>Bacteria</taxon>
        <taxon>Pseudomonadati</taxon>
        <taxon>Pseudomonadota</taxon>
        <taxon>Gammaproteobacteria</taxon>
        <taxon>Thiotrichales</taxon>
        <taxon>Francisellaceae</taxon>
        <taxon>Allofrancisella</taxon>
    </lineage>
</organism>
<evidence type="ECO:0000256" key="10">
    <source>
        <dbReference type="HAMAP-Rule" id="MF_00240"/>
    </source>
</evidence>
<evidence type="ECO:0000313" key="12">
    <source>
        <dbReference type="Proteomes" id="UP000031104"/>
    </source>
</evidence>
<evidence type="ECO:0000256" key="7">
    <source>
        <dbReference type="ARBA" id="ARBA00022764"/>
    </source>
</evidence>
<evidence type="ECO:0000256" key="1">
    <source>
        <dbReference type="ARBA" id="ARBA00004418"/>
    </source>
</evidence>
<dbReference type="Proteomes" id="UP000031104">
    <property type="component" value="Chromosome"/>
</dbReference>
<comment type="subcellular location">
    <subcellularLocation>
        <location evidence="1 10">Periplasm</location>
    </subcellularLocation>
</comment>
<accession>A0A0A8E3Y8</accession>
<dbReference type="Pfam" id="PF03548">
    <property type="entry name" value="LolA"/>
    <property type="match status" value="1"/>
</dbReference>
<gene>
    <name evidence="10" type="primary">lolA</name>
    <name evidence="11" type="ORF">SD28_02735</name>
</gene>
<evidence type="ECO:0000256" key="9">
    <source>
        <dbReference type="ARBA" id="ARBA00023186"/>
    </source>
</evidence>
<keyword evidence="9 10" id="KW-0143">Chaperone</keyword>
<dbReference type="EMBL" id="CP010427">
    <property type="protein sequence ID" value="AJC48639.1"/>
    <property type="molecule type" value="Genomic_DNA"/>
</dbReference>
<keyword evidence="8 10" id="KW-0653">Protein transport</keyword>
<keyword evidence="5 10" id="KW-0813">Transport</keyword>
<dbReference type="InterPro" id="IPR029046">
    <property type="entry name" value="LolA/LolB/LppX"/>
</dbReference>
<dbReference type="GO" id="GO:0042597">
    <property type="term" value="C:periplasmic space"/>
    <property type="evidence" value="ECO:0007669"/>
    <property type="project" value="UniProtKB-SubCell"/>
</dbReference>
<dbReference type="HAMAP" id="MF_00240">
    <property type="entry name" value="LolA"/>
    <property type="match status" value="1"/>
</dbReference>